<sequence length="124" mass="13085">MNWKAITLTMSLTAATTANADSLFTPTLWVAAPYKFACNLTNVGDKSVVIRTQIISNGNILLDSGKEKLVPRHTANHTIDGLSDGGPIYCAFSISGPKEQVRGAGKAFRAPPANTTDIAIVPAN</sequence>
<organism evidence="2 3">
    <name type="scientific">Bdellovibrio svalbardensis</name>
    <dbReference type="NCBI Taxonomy" id="2972972"/>
    <lineage>
        <taxon>Bacteria</taxon>
        <taxon>Pseudomonadati</taxon>
        <taxon>Bdellovibrionota</taxon>
        <taxon>Bdellovibrionia</taxon>
        <taxon>Bdellovibrionales</taxon>
        <taxon>Pseudobdellovibrionaceae</taxon>
        <taxon>Bdellovibrio</taxon>
    </lineage>
</organism>
<evidence type="ECO:0000313" key="2">
    <source>
        <dbReference type="EMBL" id="MDG0817700.1"/>
    </source>
</evidence>
<keyword evidence="1" id="KW-0732">Signal</keyword>
<evidence type="ECO:0000313" key="3">
    <source>
        <dbReference type="Proteomes" id="UP001152321"/>
    </source>
</evidence>
<feature type="chain" id="PRO_5045250520" evidence="1">
    <location>
        <begin position="21"/>
        <end position="124"/>
    </location>
</feature>
<dbReference type="Proteomes" id="UP001152321">
    <property type="component" value="Unassembled WGS sequence"/>
</dbReference>
<dbReference type="EMBL" id="JANRMI010000004">
    <property type="protein sequence ID" value="MDG0817700.1"/>
    <property type="molecule type" value="Genomic_DNA"/>
</dbReference>
<feature type="signal peptide" evidence="1">
    <location>
        <begin position="1"/>
        <end position="20"/>
    </location>
</feature>
<keyword evidence="3" id="KW-1185">Reference proteome</keyword>
<gene>
    <name evidence="2" type="ORF">NWE73_15065</name>
</gene>
<name>A0ABT6DNM1_9BACT</name>
<proteinExistence type="predicted"/>
<protein>
    <submittedName>
        <fullName evidence="2">Uncharacterized protein</fullName>
    </submittedName>
</protein>
<reference evidence="2" key="1">
    <citation type="submission" date="2022-08" db="EMBL/GenBank/DDBJ databases">
        <title>Novel Bdellovibrio Species Isolated from Svalbard: Designation Bdellovibrio svalbardensis.</title>
        <authorList>
            <person name="Mitchell R.J."/>
            <person name="Choi S.Y."/>
        </authorList>
    </citation>
    <scope>NUCLEOTIDE SEQUENCE</scope>
    <source>
        <strain evidence="2">PAP01</strain>
    </source>
</reference>
<evidence type="ECO:0000256" key="1">
    <source>
        <dbReference type="SAM" id="SignalP"/>
    </source>
</evidence>
<accession>A0ABT6DNM1</accession>
<dbReference type="RefSeq" id="WP_277579172.1">
    <property type="nucleotide sequence ID" value="NZ_JANRMI010000004.1"/>
</dbReference>
<comment type="caution">
    <text evidence="2">The sequence shown here is derived from an EMBL/GenBank/DDBJ whole genome shotgun (WGS) entry which is preliminary data.</text>
</comment>